<keyword evidence="1" id="KW-0472">Membrane</keyword>
<keyword evidence="1" id="KW-1133">Transmembrane helix</keyword>
<dbReference type="RefSeq" id="WP_099699120.1">
    <property type="nucleotide sequence ID" value="NZ_NOVD01000095.1"/>
</dbReference>
<sequence length="174" mass="19104">METRDRPAQWVLELGMRVCGGARPWLPPLTGGSVGLCSWLLLSWLTSSGLWADPAETGRGEDLITVVFTVATAGMVTVGIVYLLVGMRAHRTWHTALTEDERRDMLTEYSQRLYSFLEALDPRTSKLDFTTDDLEDLSISHRTEPRGVVGFEVILGAYASLLSMAATGSVLLVS</sequence>
<evidence type="ECO:0000313" key="3">
    <source>
        <dbReference type="Proteomes" id="UP000230886"/>
    </source>
</evidence>
<accession>A0A2A5IWT8</accession>
<dbReference type="Proteomes" id="UP000230886">
    <property type="component" value="Unassembled WGS sequence"/>
</dbReference>
<feature type="transmembrane region" description="Helical" evidence="1">
    <location>
        <begin position="64"/>
        <end position="85"/>
    </location>
</feature>
<keyword evidence="1" id="KW-0812">Transmembrane</keyword>
<evidence type="ECO:0000313" key="2">
    <source>
        <dbReference type="EMBL" id="PCK21798.1"/>
    </source>
</evidence>
<protein>
    <submittedName>
        <fullName evidence="2">Uncharacterized protein</fullName>
    </submittedName>
</protein>
<name>A0A2A5IWT8_RHOSG</name>
<proteinExistence type="predicted"/>
<organism evidence="2 3">
    <name type="scientific">Rhodococcus qingshengii</name>
    <dbReference type="NCBI Taxonomy" id="334542"/>
    <lineage>
        <taxon>Bacteria</taxon>
        <taxon>Bacillati</taxon>
        <taxon>Actinomycetota</taxon>
        <taxon>Actinomycetes</taxon>
        <taxon>Mycobacteriales</taxon>
        <taxon>Nocardiaceae</taxon>
        <taxon>Rhodococcus</taxon>
        <taxon>Rhodococcus erythropolis group</taxon>
    </lineage>
</organism>
<feature type="transmembrane region" description="Helical" evidence="1">
    <location>
        <begin position="148"/>
        <end position="173"/>
    </location>
</feature>
<dbReference type="AlphaFoldDB" id="A0A2A5IWT8"/>
<reference evidence="2 3" key="1">
    <citation type="submission" date="2017-07" db="EMBL/GenBank/DDBJ databases">
        <title>Draft sequence of Rhodococcus enclensis 23b-28.</title>
        <authorList>
            <person name="Besaury L."/>
            <person name="Sancelme M."/>
            <person name="Amato P."/>
            <person name="Lallement A."/>
            <person name="Delort A.-M."/>
        </authorList>
    </citation>
    <scope>NUCLEOTIDE SEQUENCE [LARGE SCALE GENOMIC DNA]</scope>
    <source>
        <strain evidence="2 3">23b-28</strain>
    </source>
</reference>
<gene>
    <name evidence="2" type="ORF">CHR55_33525</name>
</gene>
<dbReference type="EMBL" id="NOVD01000095">
    <property type="protein sequence ID" value="PCK21798.1"/>
    <property type="molecule type" value="Genomic_DNA"/>
</dbReference>
<evidence type="ECO:0000256" key="1">
    <source>
        <dbReference type="SAM" id="Phobius"/>
    </source>
</evidence>
<comment type="caution">
    <text evidence="2">The sequence shown here is derived from an EMBL/GenBank/DDBJ whole genome shotgun (WGS) entry which is preliminary data.</text>
</comment>
<feature type="transmembrane region" description="Helical" evidence="1">
    <location>
        <begin position="25"/>
        <end position="44"/>
    </location>
</feature>